<sequence>MSNKELLYGSLDSCLGPGSSRFFGSGYKRVTQSLKGITTDGSAEPGALVTARGTLTYPRDWSRKTGADELRPHLSSIDALVLAANLAETHIGRAFGLGAAGRRRIWLRHADVRAGSTPHEDLADFPVHGRLVAVDRPTGEHGHLASTFDCRVGRLKVRCTLMHEQDGDAGEPATYADEKQALGPARARHYGVGYKQREQYAEQVRVNLDRQEIRGLQRVVATDEHTHTCGAEAAYGPSVSLVDALVGVAQMAQVLLYAQDGLSRGKSDTLWMRRFVIGARTPVRPLGRSFTPTVRTASSRLLSMGEARWRTAELAVDDFAGISGRCWLAHRLPAAAA</sequence>
<dbReference type="Proteomes" id="UP001501637">
    <property type="component" value="Unassembled WGS sequence"/>
</dbReference>
<keyword evidence="2" id="KW-1185">Reference proteome</keyword>
<dbReference type="InterPro" id="IPR008799">
    <property type="entry name" value="Pseudomon_AvrD"/>
</dbReference>
<name>A0ABP6MNK0_9ACTN</name>
<evidence type="ECO:0000313" key="1">
    <source>
        <dbReference type="EMBL" id="GAA3116976.1"/>
    </source>
</evidence>
<dbReference type="RefSeq" id="WP_344522864.1">
    <property type="nucleotide sequence ID" value="NZ_BAAAUG010000077.1"/>
</dbReference>
<protein>
    <submittedName>
        <fullName evidence="1">AvrD family protein</fullName>
    </submittedName>
</protein>
<reference evidence="2" key="1">
    <citation type="journal article" date="2019" name="Int. J. Syst. Evol. Microbiol.">
        <title>The Global Catalogue of Microorganisms (GCM) 10K type strain sequencing project: providing services to taxonomists for standard genome sequencing and annotation.</title>
        <authorList>
            <consortium name="The Broad Institute Genomics Platform"/>
            <consortium name="The Broad Institute Genome Sequencing Center for Infectious Disease"/>
            <person name="Wu L."/>
            <person name="Ma J."/>
        </authorList>
    </citation>
    <scope>NUCLEOTIDE SEQUENCE [LARGE SCALE GENOMIC DNA]</scope>
    <source>
        <strain evidence="2">JCM 9092</strain>
    </source>
</reference>
<dbReference type="Pfam" id="PF05655">
    <property type="entry name" value="AvrD"/>
    <property type="match status" value="1"/>
</dbReference>
<evidence type="ECO:0000313" key="2">
    <source>
        <dbReference type="Proteomes" id="UP001501637"/>
    </source>
</evidence>
<gene>
    <name evidence="1" type="ORF">GCM10010449_43860</name>
</gene>
<dbReference type="EMBL" id="BAAAUG010000077">
    <property type="protein sequence ID" value="GAA3116976.1"/>
    <property type="molecule type" value="Genomic_DNA"/>
</dbReference>
<comment type="caution">
    <text evidence="1">The sequence shown here is derived from an EMBL/GenBank/DDBJ whole genome shotgun (WGS) entry which is preliminary data.</text>
</comment>
<organism evidence="1 2">
    <name type="scientific">Streptomyces rectiviolaceus</name>
    <dbReference type="NCBI Taxonomy" id="332591"/>
    <lineage>
        <taxon>Bacteria</taxon>
        <taxon>Bacillati</taxon>
        <taxon>Actinomycetota</taxon>
        <taxon>Actinomycetes</taxon>
        <taxon>Kitasatosporales</taxon>
        <taxon>Streptomycetaceae</taxon>
        <taxon>Streptomyces</taxon>
    </lineage>
</organism>
<proteinExistence type="predicted"/>
<accession>A0ABP6MNK0</accession>